<dbReference type="InterPro" id="IPR035940">
    <property type="entry name" value="CAP_sf"/>
</dbReference>
<evidence type="ECO:0000259" key="2">
    <source>
        <dbReference type="Pfam" id="PF00188"/>
    </source>
</evidence>
<protein>
    <submittedName>
        <fullName evidence="3">Glutamate synthase [NADPH] large chain</fullName>
        <ecNumber evidence="3">1.4.1.13</ecNumber>
    </submittedName>
</protein>
<dbReference type="CDD" id="cd05379">
    <property type="entry name" value="CAP_bacterial"/>
    <property type="match status" value="1"/>
</dbReference>
<reference evidence="3" key="1">
    <citation type="submission" date="2020-02" db="EMBL/GenBank/DDBJ databases">
        <authorList>
            <person name="Meier V. D."/>
        </authorList>
    </citation>
    <scope>NUCLEOTIDE SEQUENCE</scope>
    <source>
        <strain evidence="3">AVDCRST_MAG15</strain>
    </source>
</reference>
<keyword evidence="1" id="KW-0732">Signal</keyword>
<name>A0A6J4NK56_9RHOB</name>
<feature type="signal peptide" evidence="1">
    <location>
        <begin position="1"/>
        <end position="27"/>
    </location>
</feature>
<evidence type="ECO:0000313" key="3">
    <source>
        <dbReference type="EMBL" id="CAA9389451.1"/>
    </source>
</evidence>
<dbReference type="SUPFAM" id="SSF55797">
    <property type="entry name" value="PR-1-like"/>
    <property type="match status" value="1"/>
</dbReference>
<feature type="domain" description="SCP" evidence="2">
    <location>
        <begin position="50"/>
        <end position="152"/>
    </location>
</feature>
<proteinExistence type="predicted"/>
<evidence type="ECO:0000256" key="1">
    <source>
        <dbReference type="SAM" id="SignalP"/>
    </source>
</evidence>
<dbReference type="GO" id="GO:0004355">
    <property type="term" value="F:glutamate synthase (NADPH) activity"/>
    <property type="evidence" value="ECO:0007669"/>
    <property type="project" value="UniProtKB-EC"/>
</dbReference>
<keyword evidence="3" id="KW-0560">Oxidoreductase</keyword>
<dbReference type="EC" id="1.4.1.13" evidence="3"/>
<dbReference type="PANTHER" id="PTHR31157:SF1">
    <property type="entry name" value="SCP DOMAIN-CONTAINING PROTEIN"/>
    <property type="match status" value="1"/>
</dbReference>
<dbReference type="InterPro" id="IPR014044">
    <property type="entry name" value="CAP_dom"/>
</dbReference>
<dbReference type="PANTHER" id="PTHR31157">
    <property type="entry name" value="SCP DOMAIN-CONTAINING PROTEIN"/>
    <property type="match status" value="1"/>
</dbReference>
<dbReference type="AlphaFoldDB" id="A0A6J4NK56"/>
<organism evidence="3">
    <name type="scientific">uncultured Rubellimicrobium sp</name>
    <dbReference type="NCBI Taxonomy" id="543078"/>
    <lineage>
        <taxon>Bacteria</taxon>
        <taxon>Pseudomonadati</taxon>
        <taxon>Pseudomonadota</taxon>
        <taxon>Alphaproteobacteria</taxon>
        <taxon>Rhodobacterales</taxon>
        <taxon>Roseobacteraceae</taxon>
        <taxon>Rubellimicrobium</taxon>
        <taxon>environmental samples</taxon>
    </lineage>
</organism>
<feature type="chain" id="PRO_5026764348" evidence="1">
    <location>
        <begin position="28"/>
        <end position="165"/>
    </location>
</feature>
<dbReference type="EMBL" id="CADCUU010000054">
    <property type="protein sequence ID" value="CAA9389451.1"/>
    <property type="molecule type" value="Genomic_DNA"/>
</dbReference>
<accession>A0A6J4NK56</accession>
<gene>
    <name evidence="3" type="ORF">AVDCRST_MAG15-444</name>
</gene>
<dbReference type="Pfam" id="PF00188">
    <property type="entry name" value="CAP"/>
    <property type="match status" value="1"/>
</dbReference>
<dbReference type="Gene3D" id="3.40.33.10">
    <property type="entry name" value="CAP"/>
    <property type="match status" value="1"/>
</dbReference>
<sequence length="165" mass="17371">MKRLSGLWAPVLTGAMFLLGSATLAQQADLLLADGPATLVSSSAGMSFGDALNQVRSQSGLGALRQDAHLTGAAQAFAEDMARHGYFSHQGRDGSTVSTRVRAAGCRGRGYFAENIAWGQRTAQSTFDGWMASSGHRRNMLGENYGAYGLGQSGGYWVLVFADGC</sequence>